<feature type="region of interest" description="Disordered" evidence="1">
    <location>
        <begin position="448"/>
        <end position="468"/>
    </location>
</feature>
<comment type="caution">
    <text evidence="3">The sequence shown here is derived from an EMBL/GenBank/DDBJ whole genome shotgun (WGS) entry which is preliminary data.</text>
</comment>
<name>A0ABV2RW23_BRAJP</name>
<feature type="domain" description="RepB-like DNA primase" evidence="2">
    <location>
        <begin position="117"/>
        <end position="186"/>
    </location>
</feature>
<dbReference type="Proteomes" id="UP001549291">
    <property type="component" value="Unassembled WGS sequence"/>
</dbReference>
<dbReference type="InterPro" id="IPR025048">
    <property type="entry name" value="DUF3987"/>
</dbReference>
<protein>
    <recommendedName>
        <fullName evidence="2">RepB-like DNA primase domain-containing protein</fullName>
    </recommendedName>
</protein>
<organism evidence="3 4">
    <name type="scientific">Bradyrhizobium japonicum</name>
    <dbReference type="NCBI Taxonomy" id="375"/>
    <lineage>
        <taxon>Bacteria</taxon>
        <taxon>Pseudomonadati</taxon>
        <taxon>Pseudomonadota</taxon>
        <taxon>Alphaproteobacteria</taxon>
        <taxon>Hyphomicrobiales</taxon>
        <taxon>Nitrobacteraceae</taxon>
        <taxon>Bradyrhizobium</taxon>
    </lineage>
</organism>
<proteinExistence type="predicted"/>
<gene>
    <name evidence="3" type="ORF">ABIF63_005244</name>
</gene>
<evidence type="ECO:0000259" key="2">
    <source>
        <dbReference type="Pfam" id="PF16793"/>
    </source>
</evidence>
<evidence type="ECO:0000313" key="3">
    <source>
        <dbReference type="EMBL" id="MET4721138.1"/>
    </source>
</evidence>
<evidence type="ECO:0000256" key="1">
    <source>
        <dbReference type="SAM" id="MobiDB-lite"/>
    </source>
</evidence>
<reference evidence="3 4" key="1">
    <citation type="submission" date="2024-06" db="EMBL/GenBank/DDBJ databases">
        <title>Genomic Encyclopedia of Type Strains, Phase V (KMG-V): Genome sequencing to study the core and pangenomes of soil and plant-associated prokaryotes.</title>
        <authorList>
            <person name="Whitman W."/>
        </authorList>
    </citation>
    <scope>NUCLEOTIDE SEQUENCE [LARGE SCALE GENOMIC DNA]</scope>
    <source>
        <strain evidence="3 4">USDA 160</strain>
    </source>
</reference>
<dbReference type="EMBL" id="JBEPTQ010000002">
    <property type="protein sequence ID" value="MET4721138.1"/>
    <property type="molecule type" value="Genomic_DNA"/>
</dbReference>
<dbReference type="Gene3D" id="3.30.70.1790">
    <property type="entry name" value="RepB DNA-primase, N-terminal domain"/>
    <property type="match status" value="1"/>
</dbReference>
<accession>A0ABV2RW23</accession>
<dbReference type="Pfam" id="PF16793">
    <property type="entry name" value="RepB_primase"/>
    <property type="match status" value="1"/>
</dbReference>
<sequence>MTALAAKNSDNTDPVRTHVEMLHGLAEGIDGVLVVSAYNVAGGNGTITHHRPGDVDGMVAAIDAHSGTPGANVYVGLHLMKRSLARGKRGKREDVVAVLGLVADMDADTGNVGALPSEPSYIVETSPGNQQPVWLFDRPLTVAEAAPLAAALKRATGSDHGTADVDHVWRIPGTKNWPNAAKLKRGRSPDPAPVRYLQEWRGDLANVDSFRAALMPWASAPATEVKPVELGDLPGVDGVAVSEKLAAMLAANDVGNRSDYAASVVEQMAFDGHSAETAAALFFSATGNWFARYPTEENARKDFTRLWGKYGARHAEMHQAGAVLASSLAAKVANDNIAPVDLWQRRAHPPLPAGLLPPVIEEFALAQGELMGVDPGGLAAAALAVCAAAIPDSIKLKVKRHDPHWMESARLWVAPIGDPSTKKSPMISAAAAPLKRLDRDLFRAHEEARRKHEALPPAERKDAPAPKHARLRLEDTTIEAAQEVLKDSPDGVLCLQDELSGWFGGMEKYSSGRGAAKDRGFWLQSYNGGPYTVNRIGRGAVLIENLSVSLLGGIQPEPIRALAAEAHDDGLLQRLFPIVLGAAGAGVDKPMPDAAAAYDATVARLTRLRRPTGEGTLTSYVEVPLQFDDAAQDLRSSLAQKYFKMQCAWEAVNKKLASHLGKYDGLFARLCIVFHCIESDGARPASVIKEDTASRAAAFLEKFLFPHAVAFYVDILGLSDRHDMVLAAAGFILAHKLETISVRDVRRGDRIMRGMDVDQAQAVLEQLDAFGWLEPVQTGRRDSVTWRVLPSVHKLFADRAEAEKARREEVRRIISGSLQ</sequence>
<evidence type="ECO:0000313" key="4">
    <source>
        <dbReference type="Proteomes" id="UP001549291"/>
    </source>
</evidence>
<keyword evidence="4" id="KW-1185">Reference proteome</keyword>
<dbReference type="InterPro" id="IPR039459">
    <property type="entry name" value="RepB-like_DNA_primase_dom"/>
</dbReference>
<dbReference type="RefSeq" id="WP_049813129.1">
    <property type="nucleotide sequence ID" value="NZ_CP066351.1"/>
</dbReference>
<dbReference type="Pfam" id="PF13148">
    <property type="entry name" value="DUF3987"/>
    <property type="match status" value="1"/>
</dbReference>